<dbReference type="EMBL" id="JAUIQW010000001">
    <property type="protein sequence ID" value="MDN4873004.1"/>
    <property type="molecule type" value="Genomic_DNA"/>
</dbReference>
<dbReference type="Pfam" id="PF14907">
    <property type="entry name" value="NTP_transf_5"/>
    <property type="match status" value="1"/>
</dbReference>
<dbReference type="RefSeq" id="WP_301266113.1">
    <property type="nucleotide sequence ID" value="NZ_JAUIQW010000001.1"/>
</dbReference>
<evidence type="ECO:0000313" key="2">
    <source>
        <dbReference type="Proteomes" id="UP001175137"/>
    </source>
</evidence>
<sequence>MLNSKWEKEEELLILSVKKNPKEEEINRLKNLLNSHLDWSKVIGLMETHRTTGIAWNRIKKYVIEQELEKKYTCKYPHFYKFLKKNYFFQKEKAGNQIDYTATICNELTRNNIPYVLLKGLVLSLFVYEDLGARNFNDNDILIHPEHIDKAINIFKNLGYTQGVIKENNTVVEVGRKEKVIRTMTSHEVIPLVKLVDEVFLDHHIIDLHFSINLMSKNRNVKLVEDILESKISLPYDNSTFYSMNWSYVLLFLSIHFYKEAVSFRDLNVYKDLLLYKINDLVWTIERKSINWRYFLSLVQQLNFEKEVYFTFYYTNSIFSDVIPDEVLNSIKPVDTNYLNHVYYYDSNEIAVRWNNEIHERFFDMNRPSKISQPFYTK</sequence>
<accession>A0AAW7NBM5</accession>
<proteinExistence type="predicted"/>
<comment type="caution">
    <text evidence="1">The sequence shown here is derived from an EMBL/GenBank/DDBJ whole genome shotgun (WGS) entry which is preliminary data.</text>
</comment>
<name>A0AAW7NBM5_BACCE</name>
<dbReference type="InterPro" id="IPR039498">
    <property type="entry name" value="NTP_transf_5"/>
</dbReference>
<reference evidence="1" key="1">
    <citation type="submission" date="2023-07" db="EMBL/GenBank/DDBJ databases">
        <title>Complete genome sequence of Bacillus cereus SRCM126073 isolated from soil.</title>
        <authorList>
            <person name="Yang H.-G."/>
            <person name="Ryu M.-S."/>
            <person name="Ha G.-S."/>
            <person name="Yang H.-J."/>
            <person name="Jeong D.-Y."/>
        </authorList>
    </citation>
    <scope>NUCLEOTIDE SEQUENCE</scope>
    <source>
        <strain evidence="1">SRCM126073</strain>
    </source>
</reference>
<evidence type="ECO:0000313" key="1">
    <source>
        <dbReference type="EMBL" id="MDN4873004.1"/>
    </source>
</evidence>
<dbReference type="Proteomes" id="UP001175137">
    <property type="component" value="Unassembled WGS sequence"/>
</dbReference>
<gene>
    <name evidence="1" type="ORF">QYM23_09055</name>
</gene>
<protein>
    <submittedName>
        <fullName evidence="1">Nucleotidyltransferase family protein</fullName>
    </submittedName>
</protein>
<organism evidence="1 2">
    <name type="scientific">Bacillus cereus</name>
    <dbReference type="NCBI Taxonomy" id="1396"/>
    <lineage>
        <taxon>Bacteria</taxon>
        <taxon>Bacillati</taxon>
        <taxon>Bacillota</taxon>
        <taxon>Bacilli</taxon>
        <taxon>Bacillales</taxon>
        <taxon>Bacillaceae</taxon>
        <taxon>Bacillus</taxon>
        <taxon>Bacillus cereus group</taxon>
    </lineage>
</organism>
<dbReference type="AlphaFoldDB" id="A0AAW7NBM5"/>